<dbReference type="PANTHER" id="PTHR38784:SF1">
    <property type="entry name" value="SUCROSE PHOSPHORYLASE"/>
    <property type="match status" value="1"/>
</dbReference>
<dbReference type="Pfam" id="PF00128">
    <property type="entry name" value="Alpha-amylase"/>
    <property type="match status" value="1"/>
</dbReference>
<keyword evidence="2" id="KW-0808">Transferase</keyword>
<protein>
    <submittedName>
        <fullName evidence="4">Sugar phosphorylase</fullName>
    </submittedName>
</protein>
<gene>
    <name evidence="4" type="ORF">ABS311_10125</name>
</gene>
<evidence type="ECO:0000256" key="2">
    <source>
        <dbReference type="ARBA" id="ARBA00022679"/>
    </source>
</evidence>
<dbReference type="PIRSF" id="PIRSF003059">
    <property type="entry name" value="Sucrose_phosphorylase"/>
    <property type="match status" value="1"/>
</dbReference>
<name>A0ABV1RH71_9ALTE</name>
<feature type="domain" description="Glycosyl hydrolase family 13 catalytic" evidence="3">
    <location>
        <begin position="76"/>
        <end position="487"/>
    </location>
</feature>
<dbReference type="RefSeq" id="WP_143871811.1">
    <property type="nucleotide sequence ID" value="NZ_CP041660.1"/>
</dbReference>
<dbReference type="SUPFAM" id="SSF51445">
    <property type="entry name" value="(Trans)glycosidases"/>
    <property type="match status" value="1"/>
</dbReference>
<evidence type="ECO:0000313" key="5">
    <source>
        <dbReference type="Proteomes" id="UP001467690"/>
    </source>
</evidence>
<evidence type="ECO:0000313" key="4">
    <source>
        <dbReference type="EMBL" id="MER2492239.1"/>
    </source>
</evidence>
<organism evidence="4 5">
    <name type="scientific">Catenovulum sediminis</name>
    <dbReference type="NCBI Taxonomy" id="1740262"/>
    <lineage>
        <taxon>Bacteria</taxon>
        <taxon>Pseudomonadati</taxon>
        <taxon>Pseudomonadota</taxon>
        <taxon>Gammaproteobacteria</taxon>
        <taxon>Alteromonadales</taxon>
        <taxon>Alteromonadaceae</taxon>
        <taxon>Catenovulum</taxon>
    </lineage>
</organism>
<dbReference type="InterPro" id="IPR045857">
    <property type="entry name" value="O16G_dom_2"/>
</dbReference>
<dbReference type="InterPro" id="IPR016377">
    <property type="entry name" value="Sucrose_GGa_phosphorylase-rel"/>
</dbReference>
<dbReference type="SMART" id="SM00642">
    <property type="entry name" value="Aamy"/>
    <property type="match status" value="1"/>
</dbReference>
<evidence type="ECO:0000256" key="1">
    <source>
        <dbReference type="ARBA" id="ARBA00022676"/>
    </source>
</evidence>
<dbReference type="PANTHER" id="PTHR38784">
    <property type="entry name" value="SUCROSE PHOSPHORYLASE"/>
    <property type="match status" value="1"/>
</dbReference>
<evidence type="ECO:0000259" key="3">
    <source>
        <dbReference type="SMART" id="SM00642"/>
    </source>
</evidence>
<keyword evidence="1" id="KW-0328">Glycosyltransferase</keyword>
<reference evidence="4 5" key="1">
    <citation type="submission" date="2024-06" db="EMBL/GenBank/DDBJ databases">
        <authorList>
            <person name="Chen R.Y."/>
        </authorList>
    </citation>
    <scope>NUCLEOTIDE SEQUENCE [LARGE SCALE GENOMIC DNA]</scope>
    <source>
        <strain evidence="4 5">D2</strain>
    </source>
</reference>
<keyword evidence="5" id="KW-1185">Reference proteome</keyword>
<dbReference type="Gene3D" id="2.60.40.1180">
    <property type="entry name" value="Golgi alpha-mannosidase II"/>
    <property type="match status" value="1"/>
</dbReference>
<accession>A0ABV1RH71</accession>
<dbReference type="EMBL" id="JBELOE010000200">
    <property type="protein sequence ID" value="MER2492239.1"/>
    <property type="molecule type" value="Genomic_DNA"/>
</dbReference>
<proteinExistence type="predicted"/>
<dbReference type="InterPro" id="IPR017853">
    <property type="entry name" value="GH"/>
</dbReference>
<dbReference type="InterPro" id="IPR013780">
    <property type="entry name" value="Glyco_hydro_b"/>
</dbReference>
<dbReference type="Gene3D" id="3.20.20.80">
    <property type="entry name" value="Glycosidases"/>
    <property type="match status" value="1"/>
</dbReference>
<comment type="caution">
    <text evidence="4">The sequence shown here is derived from an EMBL/GenBank/DDBJ whole genome shotgun (WGS) entry which is preliminary data.</text>
</comment>
<sequence>MTDTTCSELIHRVKTHLQLIYPEHDIQSICQNLLHIMQLEENTPSPPNHQNHWSQEDVVVITYGSSVIKEGEKPLHTLHRFFNEHLKGVVNSVHILPFYPYSSDDGFAVMDYSKVNDSLGDWVDIEAISQDFRLMSDLVINHCSSRSIWFENFKQGKSPGTNYFYTATPEDDISQVVRPRTSPLLREVPTPEGTKYVWCTFSHDQVDFDFREIDVLYEFIKIIRLYLDRGVKIFRFDAVAFLWKEPGTPSIHLPQTHELIRLMRTLVEHAVPDAIIITETNVPNHENLSYFGNGNEAHCVYNFSLPPLLVNSLISGSCKHLKRWLMTMPPSQVGTAYFNFIASHDGIGLRPAEGLLDEDELATLVNTISQFGGKISWRSANGINKPYEMNISLFDALQGTYKGPDKYQIDRFICAHAVMLALEGIPGIYLHSLFGTTNDYERVNNTSQNRSINRHQWQADELDAQLDNKYSHHHKVFNRMRKLIKIRTTQPAFHPNAVQFTLQLGEELLGFWRQSQNRKQSIFCIFNMTDKEQTIAMAEINLIDTEEWFDLIADSKVEDLRSTLTLAPYQAVWLTNFRG</sequence>
<dbReference type="Gene3D" id="3.90.400.10">
    <property type="entry name" value="Oligo-1,6-glucosidase, Domain 2"/>
    <property type="match status" value="1"/>
</dbReference>
<dbReference type="CDD" id="cd11356">
    <property type="entry name" value="AmyAc_Sucrose_phosphorylase-like_1"/>
    <property type="match status" value="1"/>
</dbReference>
<dbReference type="InterPro" id="IPR006047">
    <property type="entry name" value="GH13_cat_dom"/>
</dbReference>
<dbReference type="Proteomes" id="UP001467690">
    <property type="component" value="Unassembled WGS sequence"/>
</dbReference>
<dbReference type="InterPro" id="IPR033746">
    <property type="entry name" value="GGa_phosphorylase"/>
</dbReference>